<dbReference type="AlphaFoldDB" id="A0A2S4LAR0"/>
<keyword evidence="2" id="KW-1185">Reference proteome</keyword>
<dbReference type="Proteomes" id="UP000237481">
    <property type="component" value="Unassembled WGS sequence"/>
</dbReference>
<organism evidence="1 2">
    <name type="scientific">Tolypocladium paradoxum</name>
    <dbReference type="NCBI Taxonomy" id="94208"/>
    <lineage>
        <taxon>Eukaryota</taxon>
        <taxon>Fungi</taxon>
        <taxon>Dikarya</taxon>
        <taxon>Ascomycota</taxon>
        <taxon>Pezizomycotina</taxon>
        <taxon>Sordariomycetes</taxon>
        <taxon>Hypocreomycetidae</taxon>
        <taxon>Hypocreales</taxon>
        <taxon>Ophiocordycipitaceae</taxon>
        <taxon>Tolypocladium</taxon>
    </lineage>
</organism>
<accession>A0A2S4LAR0</accession>
<dbReference type="EMBL" id="PKSG01000034">
    <property type="protein sequence ID" value="POR39518.1"/>
    <property type="molecule type" value="Genomic_DNA"/>
</dbReference>
<evidence type="ECO:0000313" key="2">
    <source>
        <dbReference type="Proteomes" id="UP000237481"/>
    </source>
</evidence>
<proteinExistence type="predicted"/>
<sequence length="122" mass="13739">MFGVDLAAPADTNGIIVLYPQAMTDYTPHTIWARTLLPNPNACFDWVGWYGMGADQNGVALELNAQKLQSARNPHFLAWLGIPYQRRDTMVGFGRPHAARHAMINIVAKVEPFLLKYRTQKK</sequence>
<comment type="caution">
    <text evidence="1">The sequence shown here is derived from an EMBL/GenBank/DDBJ whole genome shotgun (WGS) entry which is preliminary data.</text>
</comment>
<name>A0A2S4LAR0_9HYPO</name>
<reference evidence="1 2" key="1">
    <citation type="submission" date="2018-01" db="EMBL/GenBank/DDBJ databases">
        <title>Harnessing the power of phylogenomics to disentangle the directionality and signatures of interkingdom host jumping in the parasitic fungal genus Tolypocladium.</title>
        <authorList>
            <person name="Quandt C.A."/>
            <person name="Patterson W."/>
            <person name="Spatafora J.W."/>
        </authorList>
    </citation>
    <scope>NUCLEOTIDE SEQUENCE [LARGE SCALE GENOMIC DNA]</scope>
    <source>
        <strain evidence="1 2">NRBC 100945</strain>
    </source>
</reference>
<evidence type="ECO:0000313" key="1">
    <source>
        <dbReference type="EMBL" id="POR39518.1"/>
    </source>
</evidence>
<gene>
    <name evidence="1" type="ORF">TPAR_00294</name>
</gene>
<dbReference type="SUPFAM" id="SSF53474">
    <property type="entry name" value="alpha/beta-Hydrolases"/>
    <property type="match status" value="1"/>
</dbReference>
<dbReference type="InterPro" id="IPR029058">
    <property type="entry name" value="AB_hydrolase_fold"/>
</dbReference>
<protein>
    <submittedName>
        <fullName evidence="1">Poly(3-hydroxybutyrate) depolymerase</fullName>
    </submittedName>
</protein>
<dbReference type="OrthoDB" id="6020543at2759"/>